<evidence type="ECO:0000313" key="1">
    <source>
        <dbReference type="EMBL" id="KAK3589341.1"/>
    </source>
</evidence>
<organism evidence="1 2">
    <name type="scientific">Potamilus streckersoni</name>
    <dbReference type="NCBI Taxonomy" id="2493646"/>
    <lineage>
        <taxon>Eukaryota</taxon>
        <taxon>Metazoa</taxon>
        <taxon>Spiralia</taxon>
        <taxon>Lophotrochozoa</taxon>
        <taxon>Mollusca</taxon>
        <taxon>Bivalvia</taxon>
        <taxon>Autobranchia</taxon>
        <taxon>Heteroconchia</taxon>
        <taxon>Palaeoheterodonta</taxon>
        <taxon>Unionida</taxon>
        <taxon>Unionoidea</taxon>
        <taxon>Unionidae</taxon>
        <taxon>Ambleminae</taxon>
        <taxon>Lampsilini</taxon>
        <taxon>Potamilus</taxon>
    </lineage>
</organism>
<keyword evidence="2" id="KW-1185">Reference proteome</keyword>
<reference evidence="1" key="2">
    <citation type="journal article" date="2021" name="Genome Biol. Evol.">
        <title>Developing a high-quality reference genome for a parasitic bivalve with doubly uniparental inheritance (Bivalvia: Unionida).</title>
        <authorList>
            <person name="Smith C.H."/>
        </authorList>
    </citation>
    <scope>NUCLEOTIDE SEQUENCE</scope>
    <source>
        <strain evidence="1">CHS0354</strain>
        <tissue evidence="1">Mantle</tissue>
    </source>
</reference>
<proteinExistence type="predicted"/>
<dbReference type="Proteomes" id="UP001195483">
    <property type="component" value="Unassembled WGS sequence"/>
</dbReference>
<comment type="caution">
    <text evidence="1">The sequence shown here is derived from an EMBL/GenBank/DDBJ whole genome shotgun (WGS) entry which is preliminary data.</text>
</comment>
<name>A0AAE0SCG9_9BIVA</name>
<reference evidence="1" key="1">
    <citation type="journal article" date="2021" name="Genome Biol. Evol.">
        <title>A High-Quality Reference Genome for a Parasitic Bivalve with Doubly Uniparental Inheritance (Bivalvia: Unionida).</title>
        <authorList>
            <person name="Smith C.H."/>
        </authorList>
    </citation>
    <scope>NUCLEOTIDE SEQUENCE</scope>
    <source>
        <strain evidence="1">CHS0354</strain>
    </source>
</reference>
<dbReference type="InterPro" id="IPR012337">
    <property type="entry name" value="RNaseH-like_sf"/>
</dbReference>
<reference evidence="1" key="3">
    <citation type="submission" date="2023-05" db="EMBL/GenBank/DDBJ databases">
        <authorList>
            <person name="Smith C.H."/>
        </authorList>
    </citation>
    <scope>NUCLEOTIDE SEQUENCE</scope>
    <source>
        <strain evidence="1">CHS0354</strain>
        <tissue evidence="1">Mantle</tissue>
    </source>
</reference>
<evidence type="ECO:0008006" key="3">
    <source>
        <dbReference type="Google" id="ProtNLM"/>
    </source>
</evidence>
<sequence>MEIYGTELGLAPLQAEISFILDPTPWRTHKPNIDFQLKRHGKKTHNIWKLLTEAQSILNTTYSNHIHIFTDGSVSKETDRTAAAMRSHLHRDGTIQKSTKLTSINNNHLQTHLMWSPSHIQLQGNELADREAKQGLQEYIITGERHLFWENSTKGRVLHTIQPTVSRKNPIQLNISPAEQRIINRVRTGKTNLRTCQGPNQRAFCQTCKEDLTLQHIINDCQTNAQERHKIHRITEQDRRAFYIPRHPQL</sequence>
<protein>
    <recommendedName>
        <fullName evidence="3">RNase H type-1 domain-containing protein</fullName>
    </recommendedName>
</protein>
<dbReference type="EMBL" id="JAEAOA010001605">
    <property type="protein sequence ID" value="KAK3589341.1"/>
    <property type="molecule type" value="Genomic_DNA"/>
</dbReference>
<accession>A0AAE0SCG9</accession>
<gene>
    <name evidence="1" type="ORF">CHS0354_026998</name>
</gene>
<dbReference type="AlphaFoldDB" id="A0AAE0SCG9"/>
<evidence type="ECO:0000313" key="2">
    <source>
        <dbReference type="Proteomes" id="UP001195483"/>
    </source>
</evidence>
<dbReference type="SUPFAM" id="SSF53098">
    <property type="entry name" value="Ribonuclease H-like"/>
    <property type="match status" value="1"/>
</dbReference>